<comment type="similarity">
    <text evidence="2">Belongs to the concentrative nucleoside transporter (CNT) (TC 2.A.41) family.</text>
</comment>
<feature type="transmembrane region" description="Helical" evidence="8">
    <location>
        <begin position="302"/>
        <end position="322"/>
    </location>
</feature>
<sequence length="712" mass="79630">MSTRRDIIHIKKPLNQSDRSTESGYSSLERKHVGVKVRAAQNQSFDCSELSETVFDEHYSDDPPLDVKAVRTETTAEISMGDQDATAEIFTGDHDANEKLVQSNGEKAKPVVEIEVEGLLPKPSPEDDDGWTEDEEDIDKEQSQGLLPRIILSIRKFFLTCLTLVLKKTKGYLVTILLLLGYLAYFIAAMCHRFDDEGSHRLLGCTILGVVIATRRYIRYGFNVFLEKVTGSSSLTPMWKKRENTARFFLRWLMYGACTGVMVWVIVDKAIKEPNNLRSLPGIVIIMFICLCFSTAPNKVNYHTIFWSVGLQFLLSLFILNWKTGKDAIWWLQSRIDEFFHNSEDGSKLMFGQNYKEHYMIFGAMPLLFFTNGMMTLLYYCGVMQFIVTVFGNFLNFILDTSPVESMAVAAGTFMEGITALTAFRPYLKSLTKSQLFLVITSCFSSIGSAFLAILAQMGVSIELIIGAMLISAPATFTICKLMFPETSKRKHVKISDIGNEEKSKYANVLDAFQEGSVAMLAVVGNIVVSAFAFVCLISWVNHTLAWFGDRVGINKLSIELISSYLLYPVPLAMGVAPEDCRRVAMLYGYRLGSSNIIAFFKLAEVRNNRLKYVDYMLKTGGNGTVTYVNDDVILDQLGETLPFGFISERSEAIITYALCGFSSMLSVAIHLGMMGAFLPKRRKWLSEIAMAALVAGNLANCLTGCFACLFF</sequence>
<name>A0AAV2HZY9_LYMST</name>
<evidence type="ECO:0000259" key="9">
    <source>
        <dbReference type="Pfam" id="PF01773"/>
    </source>
</evidence>
<evidence type="ECO:0000256" key="8">
    <source>
        <dbReference type="SAM" id="Phobius"/>
    </source>
</evidence>
<keyword evidence="6 8" id="KW-0472">Membrane</keyword>
<evidence type="ECO:0000256" key="6">
    <source>
        <dbReference type="ARBA" id="ARBA00023136"/>
    </source>
</evidence>
<evidence type="ECO:0000256" key="2">
    <source>
        <dbReference type="ARBA" id="ARBA00009033"/>
    </source>
</evidence>
<feature type="transmembrane region" description="Helical" evidence="8">
    <location>
        <begin position="279"/>
        <end position="296"/>
    </location>
</feature>
<organism evidence="11 12">
    <name type="scientific">Lymnaea stagnalis</name>
    <name type="common">Great pond snail</name>
    <name type="synonym">Helix stagnalis</name>
    <dbReference type="NCBI Taxonomy" id="6523"/>
    <lineage>
        <taxon>Eukaryota</taxon>
        <taxon>Metazoa</taxon>
        <taxon>Spiralia</taxon>
        <taxon>Lophotrochozoa</taxon>
        <taxon>Mollusca</taxon>
        <taxon>Gastropoda</taxon>
        <taxon>Heterobranchia</taxon>
        <taxon>Euthyneura</taxon>
        <taxon>Panpulmonata</taxon>
        <taxon>Hygrophila</taxon>
        <taxon>Lymnaeoidea</taxon>
        <taxon>Lymnaeidae</taxon>
        <taxon>Lymnaea</taxon>
    </lineage>
</organism>
<feature type="transmembrane region" description="Helical" evidence="8">
    <location>
        <begin position="436"/>
        <end position="458"/>
    </location>
</feature>
<dbReference type="EMBL" id="CAXITT010000278">
    <property type="protein sequence ID" value="CAL1537913.1"/>
    <property type="molecule type" value="Genomic_DNA"/>
</dbReference>
<evidence type="ECO:0000256" key="1">
    <source>
        <dbReference type="ARBA" id="ARBA00004651"/>
    </source>
</evidence>
<dbReference type="Pfam" id="PF01773">
    <property type="entry name" value="Nucleos_tra2_N"/>
    <property type="match status" value="1"/>
</dbReference>
<comment type="caution">
    <text evidence="11">The sequence shown here is derived from an EMBL/GenBank/DDBJ whole genome shotgun (WGS) entry which is preliminary data.</text>
</comment>
<keyword evidence="12" id="KW-1185">Reference proteome</keyword>
<feature type="region of interest" description="Disordered" evidence="7">
    <location>
        <begin position="1"/>
        <end position="27"/>
    </location>
</feature>
<reference evidence="11 12" key="1">
    <citation type="submission" date="2024-04" db="EMBL/GenBank/DDBJ databases">
        <authorList>
            <consortium name="Genoscope - CEA"/>
            <person name="William W."/>
        </authorList>
    </citation>
    <scope>NUCLEOTIDE SEQUENCE [LARGE SCALE GENOMIC DNA]</scope>
</reference>
<keyword evidence="5 8" id="KW-1133">Transmembrane helix</keyword>
<feature type="region of interest" description="Disordered" evidence="7">
    <location>
        <begin position="120"/>
        <end position="140"/>
    </location>
</feature>
<evidence type="ECO:0000313" key="12">
    <source>
        <dbReference type="Proteomes" id="UP001497497"/>
    </source>
</evidence>
<dbReference type="Proteomes" id="UP001497497">
    <property type="component" value="Unassembled WGS sequence"/>
</dbReference>
<dbReference type="InterPro" id="IPR008276">
    <property type="entry name" value="C_nuclsd_transpt"/>
</dbReference>
<evidence type="ECO:0000313" key="11">
    <source>
        <dbReference type="EMBL" id="CAL1537913.1"/>
    </source>
</evidence>
<evidence type="ECO:0000256" key="4">
    <source>
        <dbReference type="ARBA" id="ARBA00022692"/>
    </source>
</evidence>
<feature type="transmembrane region" description="Helical" evidence="8">
    <location>
        <begin position="202"/>
        <end position="218"/>
    </location>
</feature>
<dbReference type="PANTHER" id="PTHR10590">
    <property type="entry name" value="SODIUM/NUCLEOSIDE COTRANSPORTER"/>
    <property type="match status" value="1"/>
</dbReference>
<dbReference type="InterPro" id="IPR002668">
    <property type="entry name" value="CNT_N_dom"/>
</dbReference>
<keyword evidence="4 8" id="KW-0812">Transmembrane</keyword>
<dbReference type="AlphaFoldDB" id="A0AAV2HZY9"/>
<feature type="transmembrane region" description="Helical" evidence="8">
    <location>
        <begin position="464"/>
        <end position="484"/>
    </location>
</feature>
<feature type="transmembrane region" description="Helical" evidence="8">
    <location>
        <begin position="561"/>
        <end position="577"/>
    </location>
</feature>
<feature type="domain" description="Concentrative nucleoside transporter C-terminal" evidence="10">
    <location>
        <begin position="465"/>
        <end position="708"/>
    </location>
</feature>
<evidence type="ECO:0000256" key="3">
    <source>
        <dbReference type="ARBA" id="ARBA00022475"/>
    </source>
</evidence>
<gene>
    <name evidence="11" type="ORF">GSLYS_00011766001</name>
</gene>
<accession>A0AAV2HZY9</accession>
<dbReference type="PANTHER" id="PTHR10590:SF4">
    <property type="entry name" value="SOLUTE CARRIER FAMILY 28 MEMBER 3"/>
    <property type="match status" value="1"/>
</dbReference>
<keyword evidence="3" id="KW-1003">Cell membrane</keyword>
<protein>
    <submittedName>
        <fullName evidence="11">Uncharacterized protein</fullName>
    </submittedName>
</protein>
<feature type="transmembrane region" description="Helical" evidence="8">
    <location>
        <begin position="654"/>
        <end position="677"/>
    </location>
</feature>
<evidence type="ECO:0000256" key="5">
    <source>
        <dbReference type="ARBA" id="ARBA00022989"/>
    </source>
</evidence>
<evidence type="ECO:0000259" key="10">
    <source>
        <dbReference type="Pfam" id="PF07662"/>
    </source>
</evidence>
<feature type="domain" description="Concentrative nucleoside transporter N-terminal" evidence="9">
    <location>
        <begin position="282"/>
        <end position="353"/>
    </location>
</feature>
<feature type="compositionally biased region" description="Polar residues" evidence="7">
    <location>
        <begin position="14"/>
        <end position="26"/>
    </location>
</feature>
<feature type="compositionally biased region" description="Acidic residues" evidence="7">
    <location>
        <begin position="126"/>
        <end position="139"/>
    </location>
</feature>
<comment type="subcellular location">
    <subcellularLocation>
        <location evidence="1">Cell membrane</location>
        <topology evidence="1">Multi-pass membrane protein</topology>
    </subcellularLocation>
</comment>
<dbReference type="InterPro" id="IPR011657">
    <property type="entry name" value="CNT_C_dom"/>
</dbReference>
<proteinExistence type="inferred from homology"/>
<feature type="transmembrane region" description="Helical" evidence="8">
    <location>
        <begin position="172"/>
        <end position="190"/>
    </location>
</feature>
<evidence type="ECO:0000256" key="7">
    <source>
        <dbReference type="SAM" id="MobiDB-lite"/>
    </source>
</evidence>
<feature type="transmembrane region" description="Helical" evidence="8">
    <location>
        <begin position="359"/>
        <end position="387"/>
    </location>
</feature>
<dbReference type="GO" id="GO:0005886">
    <property type="term" value="C:plasma membrane"/>
    <property type="evidence" value="ECO:0007669"/>
    <property type="project" value="UniProtKB-SubCell"/>
</dbReference>
<feature type="transmembrane region" description="Helical" evidence="8">
    <location>
        <begin position="689"/>
        <end position="711"/>
    </location>
</feature>
<feature type="transmembrane region" description="Helical" evidence="8">
    <location>
        <begin position="518"/>
        <end position="541"/>
    </location>
</feature>
<dbReference type="Pfam" id="PF07662">
    <property type="entry name" value="Nucleos_tra2_C"/>
    <property type="match status" value="1"/>
</dbReference>
<dbReference type="GO" id="GO:0005415">
    <property type="term" value="F:nucleoside:sodium symporter activity"/>
    <property type="evidence" value="ECO:0007669"/>
    <property type="project" value="TreeGrafter"/>
</dbReference>
<feature type="transmembrane region" description="Helical" evidence="8">
    <location>
        <begin position="248"/>
        <end position="267"/>
    </location>
</feature>